<dbReference type="InterPro" id="IPR044304">
    <property type="entry name" value="NUBPL-like"/>
</dbReference>
<dbReference type="GO" id="GO:0140663">
    <property type="term" value="F:ATP-dependent FeS chaperone activity"/>
    <property type="evidence" value="ECO:0007669"/>
    <property type="project" value="InterPro"/>
</dbReference>
<evidence type="ECO:0000259" key="8">
    <source>
        <dbReference type="Pfam" id="PF06155"/>
    </source>
</evidence>
<dbReference type="AlphaFoldDB" id="A0AAV9ILU8"/>
<dbReference type="InterPro" id="IPR002744">
    <property type="entry name" value="MIP18-like"/>
</dbReference>
<evidence type="ECO:0000256" key="6">
    <source>
        <dbReference type="ARBA" id="ARBA00024036"/>
    </source>
</evidence>
<dbReference type="GO" id="GO:0005524">
    <property type="term" value="F:ATP binding"/>
    <property type="evidence" value="ECO:0007669"/>
    <property type="project" value="UniProtKB-KW"/>
</dbReference>
<evidence type="ECO:0000256" key="1">
    <source>
        <dbReference type="ARBA" id="ARBA00022723"/>
    </source>
</evidence>
<dbReference type="GO" id="GO:0046872">
    <property type="term" value="F:metal ion binding"/>
    <property type="evidence" value="ECO:0007669"/>
    <property type="project" value="UniProtKB-KW"/>
</dbReference>
<keyword evidence="1" id="KW-0479">Metal-binding</keyword>
<name>A0AAV9ILU8_9RHOD</name>
<evidence type="ECO:0000256" key="5">
    <source>
        <dbReference type="ARBA" id="ARBA00023014"/>
    </source>
</evidence>
<dbReference type="PANTHER" id="PTHR42961">
    <property type="entry name" value="IRON-SULFUR PROTEIN NUBPL"/>
    <property type="match status" value="1"/>
</dbReference>
<dbReference type="InterPro" id="IPR038492">
    <property type="entry name" value="GBBH-like_N_sf"/>
</dbReference>
<dbReference type="HAMAP" id="MF_02040">
    <property type="entry name" value="Mrp_NBP35"/>
    <property type="match status" value="1"/>
</dbReference>
<dbReference type="EMBL" id="JANCYU010000064">
    <property type="protein sequence ID" value="KAK4528462.1"/>
    <property type="molecule type" value="Genomic_DNA"/>
</dbReference>
<evidence type="ECO:0000259" key="7">
    <source>
        <dbReference type="Pfam" id="PF01883"/>
    </source>
</evidence>
<evidence type="ECO:0000256" key="4">
    <source>
        <dbReference type="ARBA" id="ARBA00023004"/>
    </source>
</evidence>
<dbReference type="PROSITE" id="PS01215">
    <property type="entry name" value="MRP"/>
    <property type="match status" value="1"/>
</dbReference>
<dbReference type="CDD" id="cd02037">
    <property type="entry name" value="Mrp_NBP35"/>
    <property type="match status" value="1"/>
</dbReference>
<dbReference type="GO" id="GO:0051539">
    <property type="term" value="F:4 iron, 4 sulfur cluster binding"/>
    <property type="evidence" value="ECO:0007669"/>
    <property type="project" value="TreeGrafter"/>
</dbReference>
<comment type="similarity">
    <text evidence="6">Belongs to the Mrp/NBP35 ATP-binding proteins family.</text>
</comment>
<keyword evidence="2" id="KW-0547">Nucleotide-binding</keyword>
<feature type="domain" description="MIP18 family-like" evidence="7">
    <location>
        <begin position="7"/>
        <end position="83"/>
    </location>
</feature>
<dbReference type="Gene3D" id="3.30.2020.30">
    <property type="match status" value="1"/>
</dbReference>
<evidence type="ECO:0008006" key="11">
    <source>
        <dbReference type="Google" id="ProtNLM"/>
    </source>
</evidence>
<dbReference type="Pfam" id="PF10609">
    <property type="entry name" value="ParA"/>
    <property type="match status" value="1"/>
</dbReference>
<sequence length="468" mass="51979">MCSTEWKNQILEQLKNIVDPDLRQNIVDLGFVRNLERIAKEDGGYDVRFTLQLTTPACPVKETFRQEAIDAVSSLDWVRNVQVDLQANQVQTSGNRPLHKVKHIIAVASCKGGVGKSTVAVNLAFTLAKLGGKVGIMDADIYGPSLPILVQPEDRIVQYKDGKITPLEYQGVKLMSFGYINTESAIMRGPMIANMMNQLLTETDWGCLDYLVIDMPPGTGDIQLTICQTISLDAAVIVTTPQQLSFQDVIKGIYMFDKVSVPCVALVENMAYFEPKDMPNKRYYLFGNGKGQKIADDYGIPFMESLPLDPDLCRWSDSGTPAVLVMSESKISQLYHSLASAVVQEIAKRAFGNRSKVPQVVFDSDKCAIVISNIDPSDGNTIHNQVEWTPWDLRNACRCALCVDEWTGMERPKHVDRNVKPLQIQSAGNYAFSVVWSDGHQSLYPFERVAHTKVQESAYSNTPASTQG</sequence>
<dbReference type="Gene3D" id="3.40.50.300">
    <property type="entry name" value="P-loop containing nucleotide triphosphate hydrolases"/>
    <property type="match status" value="1"/>
</dbReference>
<dbReference type="Pfam" id="PF01883">
    <property type="entry name" value="FeS_assembly_P"/>
    <property type="match status" value="1"/>
</dbReference>
<dbReference type="InterPro" id="IPR019591">
    <property type="entry name" value="Mrp/NBP35_ATP-bd"/>
</dbReference>
<keyword evidence="3" id="KW-0067">ATP-binding</keyword>
<dbReference type="InterPro" id="IPR033756">
    <property type="entry name" value="YlxH/NBP35"/>
</dbReference>
<evidence type="ECO:0000256" key="2">
    <source>
        <dbReference type="ARBA" id="ARBA00022741"/>
    </source>
</evidence>
<comment type="caution">
    <text evidence="9">The sequence shown here is derived from an EMBL/GenBank/DDBJ whole genome shotgun (WGS) entry which is preliminary data.</text>
</comment>
<evidence type="ECO:0000256" key="3">
    <source>
        <dbReference type="ARBA" id="ARBA00022840"/>
    </source>
</evidence>
<dbReference type="SUPFAM" id="SSF117916">
    <property type="entry name" value="Fe-S cluster assembly (FSCA) domain-like"/>
    <property type="match status" value="1"/>
</dbReference>
<dbReference type="Proteomes" id="UP001300502">
    <property type="component" value="Unassembled WGS sequence"/>
</dbReference>
<reference evidence="9 10" key="1">
    <citation type="submission" date="2022-07" db="EMBL/GenBank/DDBJ databases">
        <title>Genome-wide signatures of adaptation to extreme environments.</title>
        <authorList>
            <person name="Cho C.H."/>
            <person name="Yoon H.S."/>
        </authorList>
    </citation>
    <scope>NUCLEOTIDE SEQUENCE [LARGE SCALE GENOMIC DNA]</scope>
    <source>
        <strain evidence="9 10">108.79 E11</strain>
    </source>
</reference>
<keyword evidence="4" id="KW-0408">Iron</keyword>
<dbReference type="GO" id="GO:0016226">
    <property type="term" value="P:iron-sulfur cluster assembly"/>
    <property type="evidence" value="ECO:0007669"/>
    <property type="project" value="InterPro"/>
</dbReference>
<dbReference type="PANTHER" id="PTHR42961:SF2">
    <property type="entry name" value="IRON-SULFUR PROTEIN NUBPL"/>
    <property type="match status" value="1"/>
</dbReference>
<accession>A0AAV9ILU8</accession>
<proteinExistence type="inferred from homology"/>
<gene>
    <name evidence="9" type="ORF">GAYE_SCF56G6405</name>
</gene>
<evidence type="ECO:0000313" key="10">
    <source>
        <dbReference type="Proteomes" id="UP001300502"/>
    </source>
</evidence>
<evidence type="ECO:0000313" key="9">
    <source>
        <dbReference type="EMBL" id="KAK4528462.1"/>
    </source>
</evidence>
<dbReference type="InterPro" id="IPR010376">
    <property type="entry name" value="GBBH-like_N"/>
</dbReference>
<dbReference type="Gene3D" id="3.30.300.130">
    <property type="entry name" value="Fe-S cluster assembly (FSCA)"/>
    <property type="match status" value="1"/>
</dbReference>
<keyword evidence="5" id="KW-0411">Iron-sulfur</keyword>
<protein>
    <recommendedName>
        <fullName evidence="11">Iron-sulfur cluster carrier protein</fullName>
    </recommendedName>
</protein>
<dbReference type="FunFam" id="3.40.50.300:FF:001119">
    <property type="entry name" value="Iron-sulfur cluster carrier protein"/>
    <property type="match status" value="1"/>
</dbReference>
<dbReference type="InterPro" id="IPR034904">
    <property type="entry name" value="FSCA_dom_sf"/>
</dbReference>
<organism evidence="9 10">
    <name type="scientific">Galdieria yellowstonensis</name>
    <dbReference type="NCBI Taxonomy" id="3028027"/>
    <lineage>
        <taxon>Eukaryota</taxon>
        <taxon>Rhodophyta</taxon>
        <taxon>Bangiophyceae</taxon>
        <taxon>Galdieriales</taxon>
        <taxon>Galdieriaceae</taxon>
        <taxon>Galdieria</taxon>
    </lineage>
</organism>
<dbReference type="Pfam" id="PF06155">
    <property type="entry name" value="GBBH-like_N"/>
    <property type="match status" value="1"/>
</dbReference>
<keyword evidence="10" id="KW-1185">Reference proteome</keyword>
<dbReference type="SUPFAM" id="SSF52540">
    <property type="entry name" value="P-loop containing nucleoside triphosphate hydrolases"/>
    <property type="match status" value="1"/>
</dbReference>
<feature type="domain" description="Gamma-butyrobetaine hydroxylase-like N-terminal" evidence="8">
    <location>
        <begin position="385"/>
        <end position="448"/>
    </location>
</feature>
<dbReference type="InterPro" id="IPR000808">
    <property type="entry name" value="Mrp-like_CS"/>
</dbReference>
<dbReference type="InterPro" id="IPR027417">
    <property type="entry name" value="P-loop_NTPase"/>
</dbReference>